<proteinExistence type="predicted"/>
<dbReference type="VEuPathDB" id="PlasmoDB:PRELSG_0004400"/>
<reference evidence="3 4" key="1">
    <citation type="submission" date="2015-04" db="EMBL/GenBank/DDBJ databases">
        <authorList>
            <consortium name="Pathogen Informatics"/>
        </authorList>
    </citation>
    <scope>NUCLEOTIDE SEQUENCE [LARGE SCALE GENOMIC DNA]</scope>
    <source>
        <strain evidence="3 4">SGS1</strain>
    </source>
</reference>
<dbReference type="OMA" id="TWHHEND"/>
<feature type="transmembrane region" description="Helical" evidence="2">
    <location>
        <begin position="161"/>
        <end position="183"/>
    </location>
</feature>
<organism evidence="3 4">
    <name type="scientific">Plasmodium relictum</name>
    <dbReference type="NCBI Taxonomy" id="85471"/>
    <lineage>
        <taxon>Eukaryota</taxon>
        <taxon>Sar</taxon>
        <taxon>Alveolata</taxon>
        <taxon>Apicomplexa</taxon>
        <taxon>Aconoidasida</taxon>
        <taxon>Haemosporida</taxon>
        <taxon>Plasmodiidae</taxon>
        <taxon>Plasmodium</taxon>
        <taxon>Plasmodium (Haemamoeba)</taxon>
    </lineage>
</organism>
<accession>A0A1J1GKF9</accession>
<evidence type="ECO:0000256" key="2">
    <source>
        <dbReference type="SAM" id="Phobius"/>
    </source>
</evidence>
<feature type="transmembrane region" description="Helical" evidence="2">
    <location>
        <begin position="44"/>
        <end position="61"/>
    </location>
</feature>
<evidence type="ECO:0000256" key="1">
    <source>
        <dbReference type="SAM" id="Coils"/>
    </source>
</evidence>
<gene>
    <name evidence="3" type="ORF">PRELSG_0004400</name>
</gene>
<dbReference type="KEGG" id="prel:PRELSG_0004400"/>
<keyword evidence="2" id="KW-0812">Transmembrane</keyword>
<evidence type="ECO:0000313" key="3">
    <source>
        <dbReference type="EMBL" id="CRG85077.1"/>
    </source>
</evidence>
<keyword evidence="2" id="KW-1133">Transmembrane helix</keyword>
<feature type="coiled-coil region" evidence="1">
    <location>
        <begin position="124"/>
        <end position="154"/>
    </location>
</feature>
<sequence>MIRKSNLMWNICVNSGYYSHIAKDYIAEDISNSKIYNKKEKKNIFNFFTNFFIFAFLIWILQCSNNWNSCKTWHHENDLKNVLNLGDKRSLAENKGVIKQRNEGLKLYEEQDIIELNLDLENGKMGIEENMDVEQENEQEIKEKNKKLKLKENILGKCKNYLKLISLSILFLLSFCSLILILIDYAHPNLSRFVWIMRSSEVSVLIFSILILYEQIKKKRNNKS</sequence>
<feature type="transmembrane region" description="Helical" evidence="2">
    <location>
        <begin position="195"/>
        <end position="213"/>
    </location>
</feature>
<keyword evidence="2" id="KW-0472">Membrane</keyword>
<protein>
    <submittedName>
        <fullName evidence="3">Fam-h protein</fullName>
    </submittedName>
</protein>
<dbReference type="GeneID" id="39733953"/>
<dbReference type="RefSeq" id="XP_028531231.1">
    <property type="nucleotide sequence ID" value="XM_028676434.1"/>
</dbReference>
<name>A0A1J1GKF9_PLARL</name>
<dbReference type="Proteomes" id="UP000220158">
    <property type="component" value="Unassembled WGS sequence"/>
</dbReference>
<dbReference type="AlphaFoldDB" id="A0A1J1GKF9"/>
<keyword evidence="4" id="KW-1185">Reference proteome</keyword>
<keyword evidence="1" id="KW-0175">Coiled coil</keyword>
<dbReference type="EMBL" id="CVMU01000350">
    <property type="protein sequence ID" value="CRG85077.1"/>
    <property type="molecule type" value="Genomic_DNA"/>
</dbReference>
<evidence type="ECO:0000313" key="4">
    <source>
        <dbReference type="Proteomes" id="UP000220158"/>
    </source>
</evidence>